<reference evidence="1 2" key="1">
    <citation type="submission" date="2019-03" db="EMBL/GenBank/DDBJ databases">
        <authorList>
            <consortium name="Pathogen Informatics"/>
        </authorList>
    </citation>
    <scope>NUCLEOTIDE SEQUENCE [LARGE SCALE GENOMIC DNA]</scope>
    <source>
        <strain evidence="1 2">NCTC12998</strain>
    </source>
</reference>
<accession>A0A485A5C9</accession>
<gene>
    <name evidence="1" type="ORF">NCTC12998_00264</name>
</gene>
<organism evidence="1 2">
    <name type="scientific">Raoultella planticola</name>
    <name type="common">Klebsiella planticola</name>
    <dbReference type="NCBI Taxonomy" id="575"/>
    <lineage>
        <taxon>Bacteria</taxon>
        <taxon>Pseudomonadati</taxon>
        <taxon>Pseudomonadota</taxon>
        <taxon>Gammaproteobacteria</taxon>
        <taxon>Enterobacterales</taxon>
        <taxon>Enterobacteriaceae</taxon>
        <taxon>Klebsiella/Raoultella group</taxon>
        <taxon>Raoultella</taxon>
    </lineage>
</organism>
<name>A0A485A5C9_RAOPL</name>
<evidence type="ECO:0000313" key="2">
    <source>
        <dbReference type="Proteomes" id="UP000345637"/>
    </source>
</evidence>
<proteinExistence type="predicted"/>
<dbReference type="EMBL" id="CAADJE010000002">
    <property type="protein sequence ID" value="VFS56102.1"/>
    <property type="molecule type" value="Genomic_DNA"/>
</dbReference>
<protein>
    <recommendedName>
        <fullName evidence="3">DNA-binding protein</fullName>
    </recommendedName>
</protein>
<dbReference type="Proteomes" id="UP000345637">
    <property type="component" value="Unassembled WGS sequence"/>
</dbReference>
<dbReference type="AlphaFoldDB" id="A0A485A5C9"/>
<evidence type="ECO:0008006" key="3">
    <source>
        <dbReference type="Google" id="ProtNLM"/>
    </source>
</evidence>
<evidence type="ECO:0000313" key="1">
    <source>
        <dbReference type="EMBL" id="VFS56102.1"/>
    </source>
</evidence>
<sequence length="64" mass="7569">MRLAEYIAKHYGGNQAAFARSVDKPRQRVKEWVNAGNWYVYEGYLCQRKIKLCDIEMAEQNTKK</sequence>